<dbReference type="Gene3D" id="2.60.40.790">
    <property type="match status" value="1"/>
</dbReference>
<accession>A0A1V5ZKE0</accession>
<name>A0A1V5ZKE0_9BACT</name>
<dbReference type="InterPro" id="IPR002068">
    <property type="entry name" value="A-crystallin/Hsp20_dom"/>
</dbReference>
<protein>
    <recommendedName>
        <fullName evidence="3">SHSP domain-containing protein</fullName>
    </recommendedName>
</protein>
<dbReference type="Pfam" id="PF00011">
    <property type="entry name" value="HSP20"/>
    <property type="match status" value="1"/>
</dbReference>
<evidence type="ECO:0000256" key="2">
    <source>
        <dbReference type="RuleBase" id="RU003616"/>
    </source>
</evidence>
<dbReference type="EMBL" id="MWDB01000041">
    <property type="protein sequence ID" value="OQB40512.1"/>
    <property type="molecule type" value="Genomic_DNA"/>
</dbReference>
<feature type="domain" description="SHSP" evidence="3">
    <location>
        <begin position="1"/>
        <end position="125"/>
    </location>
</feature>
<dbReference type="CDD" id="cd06464">
    <property type="entry name" value="ACD_sHsps-like"/>
    <property type="match status" value="1"/>
</dbReference>
<dbReference type="InterPro" id="IPR008978">
    <property type="entry name" value="HSP20-like_chaperone"/>
</dbReference>
<reference evidence="4" key="1">
    <citation type="submission" date="2017-02" db="EMBL/GenBank/DDBJ databases">
        <title>Delving into the versatile metabolic prowess of the omnipresent phylum Bacteroidetes.</title>
        <authorList>
            <person name="Nobu M.K."/>
            <person name="Mei R."/>
            <person name="Narihiro T."/>
            <person name="Kuroda K."/>
            <person name="Liu W.-T."/>
        </authorList>
    </citation>
    <scope>NUCLEOTIDE SEQUENCE</scope>
    <source>
        <strain evidence="4">ADurb.Bin160</strain>
    </source>
</reference>
<evidence type="ECO:0000256" key="1">
    <source>
        <dbReference type="PROSITE-ProRule" id="PRU00285"/>
    </source>
</evidence>
<dbReference type="AlphaFoldDB" id="A0A1V5ZKE0"/>
<dbReference type="SUPFAM" id="SSF49764">
    <property type="entry name" value="HSP20-like chaperones"/>
    <property type="match status" value="1"/>
</dbReference>
<dbReference type="PROSITE" id="PS01031">
    <property type="entry name" value="SHSP"/>
    <property type="match status" value="1"/>
</dbReference>
<proteinExistence type="inferred from homology"/>
<gene>
    <name evidence="4" type="ORF">BWY04_01312</name>
</gene>
<evidence type="ECO:0000313" key="4">
    <source>
        <dbReference type="EMBL" id="OQB40512.1"/>
    </source>
</evidence>
<sequence>MTNKNYDTVKSYTSKTDDRFIVDVAAPGYAPTDITVAKKLVNDGKDAIISVKGRYTRPRGRTDKLVPRFAFDKVVTESFKLEFPFDKAEYNYDAVAYDMKNGVLRISVPKTEAARGEKIEAIAPDANINAVGLDEEADDN</sequence>
<organism evidence="4">
    <name type="scientific">candidate division CPR1 bacterium ADurb.Bin160</name>
    <dbReference type="NCBI Taxonomy" id="1852826"/>
    <lineage>
        <taxon>Bacteria</taxon>
        <taxon>candidate division CPR1</taxon>
    </lineage>
</organism>
<evidence type="ECO:0000259" key="3">
    <source>
        <dbReference type="PROSITE" id="PS01031"/>
    </source>
</evidence>
<comment type="similarity">
    <text evidence="1 2">Belongs to the small heat shock protein (HSP20) family.</text>
</comment>
<comment type="caution">
    <text evidence="4">The sequence shown here is derived from an EMBL/GenBank/DDBJ whole genome shotgun (WGS) entry which is preliminary data.</text>
</comment>
<dbReference type="Proteomes" id="UP000485621">
    <property type="component" value="Unassembled WGS sequence"/>
</dbReference>